<keyword evidence="1" id="KW-0143">Chaperone</keyword>
<evidence type="ECO:0000313" key="4">
    <source>
        <dbReference type="Proteomes" id="UP000009071"/>
    </source>
</evidence>
<dbReference type="HOGENOM" id="CLU_1022068_0_0_7"/>
<evidence type="ECO:0000256" key="1">
    <source>
        <dbReference type="ARBA" id="ARBA00023186"/>
    </source>
</evidence>
<sequence length="272" mass="28215">MEQPDCYAVLGLPEDADAAAVRRAYRRLARHCHPDANPDDPRAAERFLTLAAAYAVLGHPARRAAYDGRRRYAKAVRDVTPSPVAASSPAAFAPLDPRVLLPRRGKDMAAMLDIPDSLAAVGGRLTLDFGVGGDCPVCDGKGALRQACWMCAGRGTIWQPLGGGLSAVGCPPCSGRGFVVATCPACAGSGRHDKPRQGVLVIAPHSRDGDMVRVAGAGQPGVGDGPPGDLLLTLRLFAVPEAEPAQGLAAWGGGPEADQAQVPDLPGFLVYE</sequence>
<dbReference type="Gene3D" id="1.10.287.110">
    <property type="entry name" value="DnaJ domain"/>
    <property type="match status" value="1"/>
</dbReference>
<dbReference type="Gene3D" id="2.10.230.10">
    <property type="entry name" value="Heat shock protein DnaJ, cysteine-rich domain"/>
    <property type="match status" value="1"/>
</dbReference>
<dbReference type="PANTHER" id="PTHR43096:SF52">
    <property type="entry name" value="DNAJ HOMOLOG 1, MITOCHONDRIAL-RELATED"/>
    <property type="match status" value="1"/>
</dbReference>
<dbReference type="GO" id="GO:0031072">
    <property type="term" value="F:heat shock protein binding"/>
    <property type="evidence" value="ECO:0007669"/>
    <property type="project" value="InterPro"/>
</dbReference>
<dbReference type="GO" id="GO:0042026">
    <property type="term" value="P:protein refolding"/>
    <property type="evidence" value="ECO:0007669"/>
    <property type="project" value="TreeGrafter"/>
</dbReference>
<dbReference type="Gene3D" id="2.60.260.20">
    <property type="entry name" value="Urease metallochaperone UreE, N-terminal domain"/>
    <property type="match status" value="1"/>
</dbReference>
<dbReference type="Proteomes" id="UP000009071">
    <property type="component" value="Chromosome"/>
</dbReference>
<dbReference type="SUPFAM" id="SSF46565">
    <property type="entry name" value="Chaperone J-domain"/>
    <property type="match status" value="1"/>
</dbReference>
<dbReference type="SMART" id="SM00271">
    <property type="entry name" value="DnaJ"/>
    <property type="match status" value="1"/>
</dbReference>
<dbReference type="PRINTS" id="PR00625">
    <property type="entry name" value="JDOMAIN"/>
</dbReference>
<dbReference type="CDD" id="cd06257">
    <property type="entry name" value="DnaJ"/>
    <property type="match status" value="1"/>
</dbReference>
<dbReference type="KEGG" id="dma:DMR_04880"/>
<dbReference type="SUPFAM" id="SSF49493">
    <property type="entry name" value="HSP40/DnaJ peptide-binding domain"/>
    <property type="match status" value="1"/>
</dbReference>
<dbReference type="InterPro" id="IPR008971">
    <property type="entry name" value="HSP40/DnaJ_pept-bd"/>
</dbReference>
<evidence type="ECO:0000313" key="3">
    <source>
        <dbReference type="EMBL" id="BAH73979.1"/>
    </source>
</evidence>
<dbReference type="SUPFAM" id="SSF57938">
    <property type="entry name" value="DnaJ/Hsp40 cysteine-rich domain"/>
    <property type="match status" value="1"/>
</dbReference>
<keyword evidence="4" id="KW-1185">Reference proteome</keyword>
<dbReference type="eggNOG" id="COG0484">
    <property type="taxonomic scope" value="Bacteria"/>
</dbReference>
<dbReference type="RefSeq" id="WP_012750060.1">
    <property type="nucleotide sequence ID" value="NC_012796.1"/>
</dbReference>
<dbReference type="GO" id="GO:0005737">
    <property type="term" value="C:cytoplasm"/>
    <property type="evidence" value="ECO:0007669"/>
    <property type="project" value="TreeGrafter"/>
</dbReference>
<keyword evidence="3" id="KW-0346">Stress response</keyword>
<gene>
    <name evidence="3" type="ordered locus">DMR_04880</name>
</gene>
<dbReference type="Pfam" id="PF00226">
    <property type="entry name" value="DnaJ"/>
    <property type="match status" value="1"/>
</dbReference>
<dbReference type="OrthoDB" id="9786294at2"/>
<dbReference type="GO" id="GO:0051082">
    <property type="term" value="F:unfolded protein binding"/>
    <property type="evidence" value="ECO:0007669"/>
    <property type="project" value="InterPro"/>
</dbReference>
<dbReference type="PANTHER" id="PTHR43096">
    <property type="entry name" value="DNAJ HOMOLOG 1, MITOCHONDRIAL-RELATED"/>
    <property type="match status" value="1"/>
</dbReference>
<reference evidence="3 4" key="1">
    <citation type="journal article" date="2009" name="Genome Res.">
        <title>Whole genome sequence of Desulfovibrio magneticus strain RS-1 revealed common gene clusters in magnetotactic bacteria.</title>
        <authorList>
            <person name="Nakazawa H."/>
            <person name="Arakaki A."/>
            <person name="Narita-Yamada S."/>
            <person name="Yashiro I."/>
            <person name="Jinno K."/>
            <person name="Aoki N."/>
            <person name="Tsuruyama A."/>
            <person name="Okamura Y."/>
            <person name="Tanikawa S."/>
            <person name="Fujita N."/>
            <person name="Takeyama H."/>
            <person name="Matsunaga T."/>
        </authorList>
    </citation>
    <scope>NUCLEOTIDE SEQUENCE [LARGE SCALE GENOMIC DNA]</scope>
    <source>
        <strain evidence="4">ATCC 700980 / DSM 13731 / RS-1</strain>
    </source>
</reference>
<dbReference type="STRING" id="573370.DMR_04880"/>
<dbReference type="InterPro" id="IPR001623">
    <property type="entry name" value="DnaJ_domain"/>
</dbReference>
<dbReference type="PROSITE" id="PS50076">
    <property type="entry name" value="DNAJ_2"/>
    <property type="match status" value="1"/>
</dbReference>
<dbReference type="AlphaFoldDB" id="C4XI17"/>
<protein>
    <submittedName>
        <fullName evidence="3">Heat shock protein DnaJ family protein</fullName>
    </submittedName>
</protein>
<dbReference type="InterPro" id="IPR036869">
    <property type="entry name" value="J_dom_sf"/>
</dbReference>
<feature type="domain" description="J" evidence="2">
    <location>
        <begin position="5"/>
        <end position="70"/>
    </location>
</feature>
<dbReference type="InterPro" id="IPR001305">
    <property type="entry name" value="HSP_DnaJ_Cys-rich_dom"/>
</dbReference>
<dbReference type="EMBL" id="AP010904">
    <property type="protein sequence ID" value="BAH73979.1"/>
    <property type="molecule type" value="Genomic_DNA"/>
</dbReference>
<proteinExistence type="predicted"/>
<name>C4XI17_SOLM1</name>
<dbReference type="CDD" id="cd10719">
    <property type="entry name" value="DnaJ_zf"/>
    <property type="match status" value="1"/>
</dbReference>
<evidence type="ECO:0000259" key="2">
    <source>
        <dbReference type="PROSITE" id="PS50076"/>
    </source>
</evidence>
<dbReference type="InterPro" id="IPR036410">
    <property type="entry name" value="HSP_DnaJ_Cys-rich_dom_sf"/>
</dbReference>
<organism evidence="3 4">
    <name type="scientific">Solidesulfovibrio magneticus (strain ATCC 700980 / DSM 13731 / RS-1)</name>
    <name type="common">Desulfovibrio magneticus</name>
    <dbReference type="NCBI Taxonomy" id="573370"/>
    <lineage>
        <taxon>Bacteria</taxon>
        <taxon>Pseudomonadati</taxon>
        <taxon>Thermodesulfobacteriota</taxon>
        <taxon>Desulfovibrionia</taxon>
        <taxon>Desulfovibrionales</taxon>
        <taxon>Desulfovibrionaceae</taxon>
        <taxon>Solidesulfovibrio</taxon>
    </lineage>
</organism>
<accession>C4XI17</accession>